<organism evidence="2 3">
    <name type="scientific">Candidatus Pseudobacter hemicellulosilyticus</name>
    <dbReference type="NCBI Taxonomy" id="3121375"/>
    <lineage>
        <taxon>Bacteria</taxon>
        <taxon>Pseudomonadati</taxon>
        <taxon>Bacteroidota</taxon>
        <taxon>Chitinophagia</taxon>
        <taxon>Chitinophagales</taxon>
        <taxon>Chitinophagaceae</taxon>
        <taxon>Pseudobacter</taxon>
    </lineage>
</organism>
<dbReference type="Gene3D" id="1.20.120.450">
    <property type="entry name" value="dinb family like domain"/>
    <property type="match status" value="1"/>
</dbReference>
<dbReference type="EMBL" id="CP119311">
    <property type="protein sequence ID" value="WEK34546.1"/>
    <property type="molecule type" value="Genomic_DNA"/>
</dbReference>
<dbReference type="Proteomes" id="UP001220610">
    <property type="component" value="Chromosome"/>
</dbReference>
<dbReference type="SUPFAM" id="SSF109854">
    <property type="entry name" value="DinB/YfiT-like putative metalloenzymes"/>
    <property type="match status" value="1"/>
</dbReference>
<evidence type="ECO:0000259" key="1">
    <source>
        <dbReference type="Pfam" id="PF12867"/>
    </source>
</evidence>
<evidence type="ECO:0000313" key="3">
    <source>
        <dbReference type="Proteomes" id="UP001220610"/>
    </source>
</evidence>
<sequence length="166" mass="19390">MKKQALLLKHWNEALENESWYPPFADALADITAEQARWKPEQSSVNSIWESVVHLLWYKERLLQRIKGKPDTRIHSNDETFVVRGSTEDDWQQTVTRLFRVHRELAQLLKNATAPELDNPPAGPDSDVPLDAQYFTLTVHDAYHTGQIMFIRKLLKTWPDHRSFAE</sequence>
<protein>
    <submittedName>
        <fullName evidence="2">DinB family protein</fullName>
    </submittedName>
</protein>
<dbReference type="AlphaFoldDB" id="A0AAJ5WPI7"/>
<dbReference type="Pfam" id="PF12867">
    <property type="entry name" value="DinB_2"/>
    <property type="match status" value="1"/>
</dbReference>
<dbReference type="InterPro" id="IPR034660">
    <property type="entry name" value="DinB/YfiT-like"/>
</dbReference>
<gene>
    <name evidence="2" type="ORF">P0Y53_18830</name>
</gene>
<reference evidence="2" key="1">
    <citation type="submission" date="2023-03" db="EMBL/GenBank/DDBJ databases">
        <title>Andean soil-derived lignocellulolytic bacterial consortium as a source of novel taxa and putative plastic-active enzymes.</title>
        <authorList>
            <person name="Diaz-Garcia L."/>
            <person name="Chuvochina M."/>
            <person name="Feuerriegel G."/>
            <person name="Bunk B."/>
            <person name="Sproer C."/>
            <person name="Streit W.R."/>
            <person name="Rodriguez L.M."/>
            <person name="Overmann J."/>
            <person name="Jimenez D.J."/>
        </authorList>
    </citation>
    <scope>NUCLEOTIDE SEQUENCE</scope>
    <source>
        <strain evidence="2">MAG 7</strain>
    </source>
</reference>
<feature type="domain" description="DinB-like" evidence="1">
    <location>
        <begin position="26"/>
        <end position="148"/>
    </location>
</feature>
<dbReference type="InterPro" id="IPR024775">
    <property type="entry name" value="DinB-like"/>
</dbReference>
<name>A0AAJ5WPI7_9BACT</name>
<evidence type="ECO:0000313" key="2">
    <source>
        <dbReference type="EMBL" id="WEK34546.1"/>
    </source>
</evidence>
<accession>A0AAJ5WPI7</accession>
<proteinExistence type="predicted"/>